<dbReference type="InterPro" id="IPR015358">
    <property type="entry name" value="Tscrpt_reg_MerR_DNA-bd"/>
</dbReference>
<dbReference type="PANTHER" id="PTHR30204">
    <property type="entry name" value="REDOX-CYCLING DRUG-SENSING TRANSCRIPTIONAL ACTIVATOR SOXR"/>
    <property type="match status" value="1"/>
</dbReference>
<organism evidence="5 6">
    <name type="scientific">Halobacillus shinanisalinarum</name>
    <dbReference type="NCBI Taxonomy" id="2932258"/>
    <lineage>
        <taxon>Bacteria</taxon>
        <taxon>Bacillati</taxon>
        <taxon>Bacillota</taxon>
        <taxon>Bacilli</taxon>
        <taxon>Bacillales</taxon>
        <taxon>Bacillaceae</taxon>
        <taxon>Halobacillus</taxon>
    </lineage>
</organism>
<dbReference type="InterPro" id="IPR009061">
    <property type="entry name" value="DNA-bd_dom_put_sf"/>
</dbReference>
<dbReference type="Pfam" id="PF09278">
    <property type="entry name" value="MerR-DNA-bind"/>
    <property type="match status" value="1"/>
</dbReference>
<keyword evidence="3" id="KW-0804">Transcription</keyword>
<evidence type="ECO:0000313" key="5">
    <source>
        <dbReference type="EMBL" id="UOQ94804.1"/>
    </source>
</evidence>
<dbReference type="PRINTS" id="PR00040">
    <property type="entry name" value="HTHMERR"/>
</dbReference>
<accession>A0ABY4H3A1</accession>
<dbReference type="RefSeq" id="WP_244754660.1">
    <property type="nucleotide sequence ID" value="NZ_CP095074.1"/>
</dbReference>
<dbReference type="SUPFAM" id="SSF46955">
    <property type="entry name" value="Putative DNA-binding domain"/>
    <property type="match status" value="1"/>
</dbReference>
<keyword evidence="1" id="KW-0805">Transcription regulation</keyword>
<dbReference type="Gene3D" id="1.10.1660.10">
    <property type="match status" value="1"/>
</dbReference>
<dbReference type="PROSITE" id="PS00552">
    <property type="entry name" value="HTH_MERR_1"/>
    <property type="match status" value="1"/>
</dbReference>
<keyword evidence="2 5" id="KW-0238">DNA-binding</keyword>
<dbReference type="EMBL" id="CP095074">
    <property type="protein sequence ID" value="UOQ94804.1"/>
    <property type="molecule type" value="Genomic_DNA"/>
</dbReference>
<evidence type="ECO:0000313" key="6">
    <source>
        <dbReference type="Proteomes" id="UP000831880"/>
    </source>
</evidence>
<dbReference type="PROSITE" id="PS50937">
    <property type="entry name" value="HTH_MERR_2"/>
    <property type="match status" value="1"/>
</dbReference>
<dbReference type="GO" id="GO:0003677">
    <property type="term" value="F:DNA binding"/>
    <property type="evidence" value="ECO:0007669"/>
    <property type="project" value="UniProtKB-KW"/>
</dbReference>
<evidence type="ECO:0000256" key="3">
    <source>
        <dbReference type="ARBA" id="ARBA00023163"/>
    </source>
</evidence>
<evidence type="ECO:0000256" key="2">
    <source>
        <dbReference type="ARBA" id="ARBA00023125"/>
    </source>
</evidence>
<dbReference type="Pfam" id="PF00376">
    <property type="entry name" value="MerR"/>
    <property type="match status" value="1"/>
</dbReference>
<evidence type="ECO:0000259" key="4">
    <source>
        <dbReference type="PROSITE" id="PS50937"/>
    </source>
</evidence>
<sequence length="133" mass="15198">MKSKLSIGELAKESGVSSSAIRYYESIGVLPEPERLSGKRRYIPDVVHQLKFIKTAQLVGFNNKEIAALVEGFSDQHPPSENWKRMAEWKRSELEEKKRQMDLMINILQKGLSCKCLTWSDCYDKIQESGTCS</sequence>
<evidence type="ECO:0000256" key="1">
    <source>
        <dbReference type="ARBA" id="ARBA00023015"/>
    </source>
</evidence>
<dbReference type="SMART" id="SM00422">
    <property type="entry name" value="HTH_MERR"/>
    <property type="match status" value="1"/>
</dbReference>
<dbReference type="PANTHER" id="PTHR30204:SF0">
    <property type="entry name" value="REDOX-SENSITIVE TRANSCRIPTIONAL ACTIVATOR SOXR"/>
    <property type="match status" value="1"/>
</dbReference>
<protein>
    <submittedName>
        <fullName evidence="5">MerR family DNA-binding transcriptional regulator</fullName>
    </submittedName>
</protein>
<dbReference type="InterPro" id="IPR000551">
    <property type="entry name" value="MerR-type_HTH_dom"/>
</dbReference>
<keyword evidence="6" id="KW-1185">Reference proteome</keyword>
<name>A0ABY4H3A1_9BACI</name>
<gene>
    <name evidence="5" type="ORF">MUO14_07700</name>
</gene>
<proteinExistence type="predicted"/>
<dbReference type="Proteomes" id="UP000831880">
    <property type="component" value="Chromosome"/>
</dbReference>
<reference evidence="5 6" key="1">
    <citation type="submission" date="2022-04" db="EMBL/GenBank/DDBJ databases">
        <title>Halobacillus sp. isolated from saltern.</title>
        <authorList>
            <person name="Won M."/>
            <person name="Lee C.-M."/>
            <person name="Woen H.-Y."/>
            <person name="Kwon S.-W."/>
        </authorList>
    </citation>
    <scope>NUCLEOTIDE SEQUENCE [LARGE SCALE GENOMIC DNA]</scope>
    <source>
        <strain evidence="5 6">SSTM10-2</strain>
    </source>
</reference>
<dbReference type="InterPro" id="IPR047057">
    <property type="entry name" value="MerR_fam"/>
</dbReference>
<feature type="domain" description="HTH merR-type" evidence="4">
    <location>
        <begin position="4"/>
        <end position="72"/>
    </location>
</feature>